<dbReference type="Pfam" id="PF02368">
    <property type="entry name" value="Big_2"/>
    <property type="match status" value="1"/>
</dbReference>
<dbReference type="SUPFAM" id="SSF49373">
    <property type="entry name" value="Invasin/intimin cell-adhesion fragments"/>
    <property type="match status" value="1"/>
</dbReference>
<sequence>MKKTYIKGVVVFALIVGINAIMNKVLTPKIETSKYHYTLSASQLDLKKGAIYTVAATGDDATKIKWLSSDPQVATISKTGQVIAKKTGQTIISANVKSEFKDLIVNVTNTAKADVLIYSDSQVTPAASEVINKISIAKFKLTLSSNTYTYDGKAKKPKVQVETNDHKILVKNKDYTVKYAKNKKPGTAKVIVTGKNDYTGTLLGSFKIEKSSDENTSSTNTNNVAAKSDTLANDIATPSVPTENYTTSYQNTTLTPTTNYTYRPQSITPKKATKTTKPTIPKKKTETPKKNTNNSTSNKTTSSNASNNSNSSASSSSSHDSHTDRDTSGSSSHGTISDNTSENNSSTTTSNTNNTNNTTSSSSQTSSSSSTGNSPTESSSSSSSPSESDTTVIA</sequence>
<feature type="compositionally biased region" description="Low complexity" evidence="1">
    <location>
        <begin position="244"/>
        <end position="279"/>
    </location>
</feature>
<evidence type="ECO:0000259" key="2">
    <source>
        <dbReference type="Pfam" id="PF02368"/>
    </source>
</evidence>
<organism evidence="3 4">
    <name type="scientific">Intestinibaculum porci</name>
    <dbReference type="NCBI Taxonomy" id="2487118"/>
    <lineage>
        <taxon>Bacteria</taxon>
        <taxon>Bacillati</taxon>
        <taxon>Bacillota</taxon>
        <taxon>Erysipelotrichia</taxon>
        <taxon>Erysipelotrichales</taxon>
        <taxon>Erysipelotrichaceae</taxon>
        <taxon>Intestinibaculum</taxon>
    </lineage>
</organism>
<proteinExistence type="predicted"/>
<feature type="compositionally biased region" description="Low complexity" evidence="1">
    <location>
        <begin position="328"/>
        <end position="394"/>
    </location>
</feature>
<dbReference type="EMBL" id="AP019309">
    <property type="protein sequence ID" value="BBH27400.1"/>
    <property type="molecule type" value="Genomic_DNA"/>
</dbReference>
<dbReference type="InterPro" id="IPR003343">
    <property type="entry name" value="Big_2"/>
</dbReference>
<feature type="compositionally biased region" description="Low complexity" evidence="1">
    <location>
        <begin position="290"/>
        <end position="318"/>
    </location>
</feature>
<evidence type="ECO:0000313" key="3">
    <source>
        <dbReference type="EMBL" id="BBH27400.1"/>
    </source>
</evidence>
<protein>
    <recommendedName>
        <fullName evidence="2">BIG2 domain-containing protein</fullName>
    </recommendedName>
</protein>
<keyword evidence="4" id="KW-1185">Reference proteome</keyword>
<dbReference type="InParanoid" id="A0A3G9J8M6"/>
<feature type="domain" description="BIG2" evidence="2">
    <location>
        <begin position="40"/>
        <end position="102"/>
    </location>
</feature>
<evidence type="ECO:0000256" key="1">
    <source>
        <dbReference type="SAM" id="MobiDB-lite"/>
    </source>
</evidence>
<gene>
    <name evidence="3" type="ORF">SG0102_23340</name>
</gene>
<evidence type="ECO:0000313" key="4">
    <source>
        <dbReference type="Proteomes" id="UP000268059"/>
    </source>
</evidence>
<reference evidence="3 4" key="1">
    <citation type="submission" date="2018-11" db="EMBL/GenBank/DDBJ databases">
        <title>Novel Erysipelotrichaceae bacterium isolated from small intestine of a swine.</title>
        <authorList>
            <person name="Kim J.S."/>
            <person name="Choe H."/>
            <person name="Lee Y.R."/>
            <person name="Kim K.M."/>
            <person name="Park D.S."/>
        </authorList>
    </citation>
    <scope>NUCLEOTIDE SEQUENCE [LARGE SCALE GENOMIC DNA]</scope>
    <source>
        <strain evidence="3 4">SG0102</strain>
    </source>
</reference>
<dbReference type="AlphaFoldDB" id="A0A3G9J8M6"/>
<feature type="region of interest" description="Disordered" evidence="1">
    <location>
        <begin position="234"/>
        <end position="394"/>
    </location>
</feature>
<accession>A0A3G9J8M6</accession>
<dbReference type="InterPro" id="IPR008964">
    <property type="entry name" value="Invasin/intimin_cell_adhesion"/>
</dbReference>
<dbReference type="KEGG" id="ebm:SG0102_23340"/>
<dbReference type="RefSeq" id="WP_162300207.1">
    <property type="nucleotide sequence ID" value="NZ_AP019309.1"/>
</dbReference>
<dbReference type="Gene3D" id="2.60.40.1080">
    <property type="match status" value="1"/>
</dbReference>
<dbReference type="Proteomes" id="UP000268059">
    <property type="component" value="Chromosome"/>
</dbReference>
<name>A0A3G9J8M6_9FIRM</name>